<evidence type="ECO:0000313" key="3">
    <source>
        <dbReference type="EMBL" id="TDE00100.1"/>
    </source>
</evidence>
<dbReference type="PANTHER" id="PTHR37507">
    <property type="entry name" value="SPORULATION PROTEIN YDCC"/>
    <property type="match status" value="1"/>
</dbReference>
<dbReference type="OrthoDB" id="4822274at2"/>
<dbReference type="Gene3D" id="2.50.20.10">
    <property type="entry name" value="Lipoprotein localisation LolA/LolB/LppX"/>
    <property type="match status" value="1"/>
</dbReference>
<keyword evidence="4" id="KW-1185">Reference proteome</keyword>
<feature type="domain" description="MucB/RseB N-terminal" evidence="2">
    <location>
        <begin position="191"/>
        <end position="251"/>
    </location>
</feature>
<organism evidence="3 4">
    <name type="scientific">Jiangella asiatica</name>
    <dbReference type="NCBI Taxonomy" id="2530372"/>
    <lineage>
        <taxon>Bacteria</taxon>
        <taxon>Bacillati</taxon>
        <taxon>Actinomycetota</taxon>
        <taxon>Actinomycetes</taxon>
        <taxon>Jiangellales</taxon>
        <taxon>Jiangellaceae</taxon>
        <taxon>Jiangella</taxon>
    </lineage>
</organism>
<accession>A0A4R5CLK2</accession>
<dbReference type="Pfam" id="PF03888">
    <property type="entry name" value="MucB_RseB"/>
    <property type="match status" value="1"/>
</dbReference>
<dbReference type="PANTHER" id="PTHR37507:SF2">
    <property type="entry name" value="SPORULATION PROTEIN YDCC"/>
    <property type="match status" value="1"/>
</dbReference>
<dbReference type="RefSeq" id="WP_131900304.1">
    <property type="nucleotide sequence ID" value="NZ_SMKZ01000055.1"/>
</dbReference>
<evidence type="ECO:0000313" key="4">
    <source>
        <dbReference type="Proteomes" id="UP000294739"/>
    </source>
</evidence>
<comment type="caution">
    <text evidence="3">The sequence shown here is derived from an EMBL/GenBank/DDBJ whole genome shotgun (WGS) entry which is preliminary data.</text>
</comment>
<dbReference type="Proteomes" id="UP000294739">
    <property type="component" value="Unassembled WGS sequence"/>
</dbReference>
<dbReference type="InterPro" id="IPR033434">
    <property type="entry name" value="MucB/RseB_N"/>
</dbReference>
<feature type="region of interest" description="Disordered" evidence="1">
    <location>
        <begin position="142"/>
        <end position="173"/>
    </location>
</feature>
<proteinExistence type="predicted"/>
<dbReference type="InterPro" id="IPR052944">
    <property type="entry name" value="Sporulation_related"/>
</dbReference>
<dbReference type="SUPFAM" id="SSF89392">
    <property type="entry name" value="Prokaryotic lipoproteins and lipoprotein localization factors"/>
    <property type="match status" value="1"/>
</dbReference>
<dbReference type="InParanoid" id="A0A4R5CLK2"/>
<dbReference type="InterPro" id="IPR029046">
    <property type="entry name" value="LolA/LolB/LppX"/>
</dbReference>
<evidence type="ECO:0000256" key="1">
    <source>
        <dbReference type="SAM" id="MobiDB-lite"/>
    </source>
</evidence>
<dbReference type="EMBL" id="SMKZ01000055">
    <property type="protein sequence ID" value="TDE00100.1"/>
    <property type="molecule type" value="Genomic_DNA"/>
</dbReference>
<dbReference type="AlphaFoldDB" id="A0A4R5CLK2"/>
<protein>
    <recommendedName>
        <fullName evidence="2">MucB/RseB N-terminal domain-containing protein</fullName>
    </recommendedName>
</protein>
<reference evidence="3 4" key="1">
    <citation type="submission" date="2019-03" db="EMBL/GenBank/DDBJ databases">
        <title>Draft genome sequences of novel Actinobacteria.</title>
        <authorList>
            <person name="Sahin N."/>
            <person name="Ay H."/>
            <person name="Saygin H."/>
        </authorList>
    </citation>
    <scope>NUCLEOTIDE SEQUENCE [LARGE SCALE GENOMIC DNA]</scope>
    <source>
        <strain evidence="3 4">5K138</strain>
    </source>
</reference>
<gene>
    <name evidence="3" type="ORF">E1269_26640</name>
</gene>
<sequence length="399" mass="41068">MPNSVLRRPVARWAVPATVVTAVVGAAVAGPLIAGADSELPDRTAAELLVDLASIDVGPFAGTVVQSADLGLPTLPQVSGAEADSFSAAAMSLLGGSSTARIWYTDGDTYRLALQDELAETDLVRNGTDLWFWSSQDNSASHATIDEETAEEMSPGPHGLLGPSGTEGPDGEGLPEGTTAVPGAAAAMALQAIAPTTQVDVDGTATVAGRAAYELVLRPRDEQSLIGSIRLAVDGENSMPLRVQIFDRDGGDPAFEVGFTSVTFSEPDDSVYDFEPPAGTEIEEIDPTDLQAPREHATSPELSEFDADSVSVVGSGWSSVLVVRDVDVEALTAGLDPDAAALADSVLSGFEDISGPYGNGRVLSTELVSALLLDDGRLLVGAVAPEVLEEAAMDPAAAL</sequence>
<evidence type="ECO:0000259" key="2">
    <source>
        <dbReference type="Pfam" id="PF03888"/>
    </source>
</evidence>
<name>A0A4R5CLK2_9ACTN</name>
<feature type="compositionally biased region" description="Low complexity" evidence="1">
    <location>
        <begin position="154"/>
        <end position="164"/>
    </location>
</feature>